<proteinExistence type="predicted"/>
<evidence type="ECO:0000313" key="2">
    <source>
        <dbReference type="Proteomes" id="UP000014071"/>
    </source>
</evidence>
<organism evidence="1 2">
    <name type="scientific">Pseudozyma hubeiensis (strain SY62)</name>
    <name type="common">Yeast</name>
    <dbReference type="NCBI Taxonomy" id="1305764"/>
    <lineage>
        <taxon>Eukaryota</taxon>
        <taxon>Fungi</taxon>
        <taxon>Dikarya</taxon>
        <taxon>Basidiomycota</taxon>
        <taxon>Ustilaginomycotina</taxon>
        <taxon>Ustilaginomycetes</taxon>
        <taxon>Ustilaginales</taxon>
        <taxon>Ustilaginaceae</taxon>
        <taxon>Pseudozyma</taxon>
    </lineage>
</organism>
<dbReference type="Proteomes" id="UP000014071">
    <property type="component" value="Unassembled WGS sequence"/>
</dbReference>
<evidence type="ECO:0000313" key="1">
    <source>
        <dbReference type="EMBL" id="GAC94737.1"/>
    </source>
</evidence>
<dbReference type="HOGENOM" id="CLU_2387127_0_0_1"/>
<name>R9P0X1_PSEHS</name>
<protein>
    <submittedName>
        <fullName evidence="1">Uncharacterized protein</fullName>
    </submittedName>
</protein>
<dbReference type="GeneID" id="24107603"/>
<gene>
    <name evidence="1" type="ORF">PHSY_002310</name>
</gene>
<keyword evidence="2" id="KW-1185">Reference proteome</keyword>
<sequence length="94" mass="10075">MPIENEDEMEMEEGRKAARCLHAGTLKLRFGVARVTQLASHASVGQHGIDSSATSGCTITATVRASSSWKAVPLRIIGSSNVSDFDLVAPQYQE</sequence>
<reference evidence="2" key="1">
    <citation type="journal article" date="2013" name="Genome Announc.">
        <title>Draft genome sequence of the basidiomycetous yeast-like fungus Pseudozyma hubeiensis SY62, which produces an abundant amount of the biosurfactant mannosylerythritol lipids.</title>
        <authorList>
            <person name="Konishi M."/>
            <person name="Hatada Y."/>
            <person name="Horiuchi J."/>
        </authorList>
    </citation>
    <scope>NUCLEOTIDE SEQUENCE [LARGE SCALE GENOMIC DNA]</scope>
    <source>
        <strain evidence="2">SY62</strain>
    </source>
</reference>
<accession>R9P0X1</accession>
<dbReference type="AlphaFoldDB" id="R9P0X1"/>
<dbReference type="EMBL" id="DF238785">
    <property type="protein sequence ID" value="GAC94737.1"/>
    <property type="molecule type" value="Genomic_DNA"/>
</dbReference>
<dbReference type="RefSeq" id="XP_012188324.1">
    <property type="nucleotide sequence ID" value="XM_012332934.1"/>
</dbReference>